<evidence type="ECO:0000256" key="11">
    <source>
        <dbReference type="ARBA" id="ARBA00023304"/>
    </source>
</evidence>
<evidence type="ECO:0000256" key="12">
    <source>
        <dbReference type="ARBA" id="ARBA00048212"/>
    </source>
</evidence>
<dbReference type="GO" id="GO:0009099">
    <property type="term" value="P:L-valine biosynthetic process"/>
    <property type="evidence" value="ECO:0007669"/>
    <property type="project" value="UniProtKB-UniPathway"/>
</dbReference>
<dbReference type="GO" id="GO:0052654">
    <property type="term" value="F:L-leucine-2-oxoglutarate transaminase activity"/>
    <property type="evidence" value="ECO:0007669"/>
    <property type="project" value="RHEA"/>
</dbReference>
<dbReference type="InterPro" id="IPR050571">
    <property type="entry name" value="Class-IV_PLP-Dep_Aminotrnsfr"/>
</dbReference>
<evidence type="ECO:0000256" key="3">
    <source>
        <dbReference type="ARBA" id="ARBA00004824"/>
    </source>
</evidence>
<dbReference type="PROSITE" id="PS00770">
    <property type="entry name" value="AA_TRANSFER_CLASS_4"/>
    <property type="match status" value="1"/>
</dbReference>
<organism evidence="18 19">
    <name type="scientific">Alloyangia pacifica</name>
    <dbReference type="NCBI Taxonomy" id="311180"/>
    <lineage>
        <taxon>Bacteria</taxon>
        <taxon>Pseudomonadati</taxon>
        <taxon>Pseudomonadota</taxon>
        <taxon>Alphaproteobacteria</taxon>
        <taxon>Rhodobacterales</taxon>
        <taxon>Roseobacteraceae</taxon>
        <taxon>Alloyangia</taxon>
    </lineage>
</organism>
<dbReference type="OrthoDB" id="21319at2"/>
<evidence type="ECO:0000256" key="15">
    <source>
        <dbReference type="RuleBase" id="RU004106"/>
    </source>
</evidence>
<keyword evidence="11 17" id="KW-0100">Branched-chain amino acid biosynthesis</keyword>
<dbReference type="FunFam" id="3.20.10.10:FF:000002">
    <property type="entry name" value="D-alanine aminotransferase"/>
    <property type="match status" value="1"/>
</dbReference>
<comment type="pathway">
    <text evidence="3 17">Amino-acid biosynthesis; L-isoleucine biosynthesis; L-isoleucine from 2-oxobutanoate: step 4/4.</text>
</comment>
<evidence type="ECO:0000256" key="16">
    <source>
        <dbReference type="RuleBase" id="RU004516"/>
    </source>
</evidence>
<dbReference type="InterPro" id="IPR005785">
    <property type="entry name" value="B_amino_transI"/>
</dbReference>
<comment type="function">
    <text evidence="2 17">Acts on leucine, isoleucine and valine.</text>
</comment>
<dbReference type="NCBIfam" id="TIGR01122">
    <property type="entry name" value="ilvE_I"/>
    <property type="match status" value="1"/>
</dbReference>
<evidence type="ECO:0000256" key="10">
    <source>
        <dbReference type="ARBA" id="ARBA00022898"/>
    </source>
</evidence>
<dbReference type="NCBIfam" id="NF005146">
    <property type="entry name" value="PRK06606.1"/>
    <property type="match status" value="1"/>
</dbReference>
<dbReference type="GO" id="GO:0009098">
    <property type="term" value="P:L-leucine biosynthetic process"/>
    <property type="evidence" value="ECO:0007669"/>
    <property type="project" value="UniProtKB-UniPathway"/>
</dbReference>
<dbReference type="GO" id="GO:0052656">
    <property type="term" value="F:L-isoleucine-2-oxoglutarate transaminase activity"/>
    <property type="evidence" value="ECO:0007669"/>
    <property type="project" value="RHEA"/>
</dbReference>
<gene>
    <name evidence="17" type="primary">ilvE</name>
    <name evidence="18" type="ORF">SAMN04488050_106286</name>
</gene>
<name>A0A1I6TR24_9RHOB</name>
<dbReference type="InterPro" id="IPR001544">
    <property type="entry name" value="Aminotrans_IV"/>
</dbReference>
<dbReference type="UniPathway" id="UPA00048">
    <property type="reaction ID" value="UER00073"/>
</dbReference>
<proteinExistence type="inferred from homology"/>
<accession>A0A1I6TR24</accession>
<comment type="similarity">
    <text evidence="6 15">Belongs to the class-IV pyridoxal-phosphate-dependent aminotransferase family.</text>
</comment>
<dbReference type="STRING" id="311180.SAMN04488050_106286"/>
<dbReference type="EC" id="2.6.1.42" evidence="17"/>
<dbReference type="AlphaFoldDB" id="A0A1I6TR24"/>
<evidence type="ECO:0000256" key="9">
    <source>
        <dbReference type="ARBA" id="ARBA00022679"/>
    </source>
</evidence>
<keyword evidence="7 17" id="KW-0032">Aminotransferase</keyword>
<dbReference type="RefSeq" id="WP_092424923.1">
    <property type="nucleotide sequence ID" value="NZ_FNCL01000006.1"/>
</dbReference>
<evidence type="ECO:0000256" key="17">
    <source>
        <dbReference type="RuleBase" id="RU364094"/>
    </source>
</evidence>
<dbReference type="PANTHER" id="PTHR42743:SF11">
    <property type="entry name" value="AMINODEOXYCHORISMATE LYASE"/>
    <property type="match status" value="1"/>
</dbReference>
<dbReference type="EMBL" id="FOZW01000006">
    <property type="protein sequence ID" value="SFS91568.1"/>
    <property type="molecule type" value="Genomic_DNA"/>
</dbReference>
<dbReference type="Pfam" id="PF01063">
    <property type="entry name" value="Aminotran_4"/>
    <property type="match status" value="1"/>
</dbReference>
<comment type="catalytic activity">
    <reaction evidence="14 17">
        <text>L-leucine + 2-oxoglutarate = 4-methyl-2-oxopentanoate + L-glutamate</text>
        <dbReference type="Rhea" id="RHEA:18321"/>
        <dbReference type="ChEBI" id="CHEBI:16810"/>
        <dbReference type="ChEBI" id="CHEBI:17865"/>
        <dbReference type="ChEBI" id="CHEBI:29985"/>
        <dbReference type="ChEBI" id="CHEBI:57427"/>
        <dbReference type="EC" id="2.6.1.42"/>
    </reaction>
</comment>
<dbReference type="Proteomes" id="UP000199392">
    <property type="component" value="Unassembled WGS sequence"/>
</dbReference>
<dbReference type="UniPathway" id="UPA00049">
    <property type="reaction ID" value="UER00062"/>
</dbReference>
<keyword evidence="10 16" id="KW-0663">Pyridoxal phosphate</keyword>
<dbReference type="NCBIfam" id="NF005726">
    <property type="entry name" value="PRK07544.1"/>
    <property type="match status" value="1"/>
</dbReference>
<dbReference type="SUPFAM" id="SSF56752">
    <property type="entry name" value="D-aminoacid aminotransferase-like PLP-dependent enzymes"/>
    <property type="match status" value="1"/>
</dbReference>
<protein>
    <recommendedName>
        <fullName evidence="17">Branched-chain-amino-acid aminotransferase</fullName>
        <shortName evidence="17">BCAT</shortName>
        <ecNumber evidence="17">2.6.1.42</ecNumber>
    </recommendedName>
</protein>
<keyword evidence="8 17" id="KW-0028">Amino-acid biosynthesis</keyword>
<evidence type="ECO:0000256" key="14">
    <source>
        <dbReference type="ARBA" id="ARBA00049229"/>
    </source>
</evidence>
<evidence type="ECO:0000256" key="7">
    <source>
        <dbReference type="ARBA" id="ARBA00022576"/>
    </source>
</evidence>
<sequence length="289" mass="32052">MDGAFDDRDGKIWMDGQMVEWRDAQVHVLTHALHYASSVFEGERAYNGKIFLGHEHSKRLHFSAGELDFEIPYTVEEIDAAKDAVLKANGFTDAYVRAVAWRGAGQDMGVASARNPVRLAIAAWAWGNYYGDAKMKGAKLDIAKWKRPSPETIPVHAKAAGLYMICTTSKHAAEAKGCSDALFMDYRGYVAEATGANIFFVKDGEVHTPLPDCFLNGLTRQTVIKLLKEKGITVHERHIMPEEMEGFEQCWLTGTAAEVTPVGQIGDYTFEVGALTRDIAETYEKLVRS</sequence>
<dbReference type="InterPro" id="IPR043132">
    <property type="entry name" value="BCAT-like_C"/>
</dbReference>
<dbReference type="InterPro" id="IPR036038">
    <property type="entry name" value="Aminotransferase-like"/>
</dbReference>
<evidence type="ECO:0000256" key="4">
    <source>
        <dbReference type="ARBA" id="ARBA00004931"/>
    </source>
</evidence>
<evidence type="ECO:0000256" key="5">
    <source>
        <dbReference type="ARBA" id="ARBA00005072"/>
    </source>
</evidence>
<evidence type="ECO:0000256" key="2">
    <source>
        <dbReference type="ARBA" id="ARBA00003109"/>
    </source>
</evidence>
<evidence type="ECO:0000313" key="18">
    <source>
        <dbReference type="EMBL" id="SFS91568.1"/>
    </source>
</evidence>
<keyword evidence="9 17" id="KW-0808">Transferase</keyword>
<comment type="catalytic activity">
    <reaction evidence="12 17">
        <text>L-valine + 2-oxoglutarate = 3-methyl-2-oxobutanoate + L-glutamate</text>
        <dbReference type="Rhea" id="RHEA:24813"/>
        <dbReference type="ChEBI" id="CHEBI:11851"/>
        <dbReference type="ChEBI" id="CHEBI:16810"/>
        <dbReference type="ChEBI" id="CHEBI:29985"/>
        <dbReference type="ChEBI" id="CHEBI:57762"/>
        <dbReference type="EC" id="2.6.1.42"/>
    </reaction>
</comment>
<evidence type="ECO:0000256" key="1">
    <source>
        <dbReference type="ARBA" id="ARBA00001933"/>
    </source>
</evidence>
<comment type="catalytic activity">
    <reaction evidence="13 17">
        <text>L-isoleucine + 2-oxoglutarate = (S)-3-methyl-2-oxopentanoate + L-glutamate</text>
        <dbReference type="Rhea" id="RHEA:24801"/>
        <dbReference type="ChEBI" id="CHEBI:16810"/>
        <dbReference type="ChEBI" id="CHEBI:29985"/>
        <dbReference type="ChEBI" id="CHEBI:35146"/>
        <dbReference type="ChEBI" id="CHEBI:58045"/>
        <dbReference type="EC" id="2.6.1.42"/>
    </reaction>
</comment>
<evidence type="ECO:0000256" key="13">
    <source>
        <dbReference type="ARBA" id="ARBA00048798"/>
    </source>
</evidence>
<evidence type="ECO:0000313" key="19">
    <source>
        <dbReference type="Proteomes" id="UP000199392"/>
    </source>
</evidence>
<dbReference type="Gene3D" id="3.30.470.10">
    <property type="match status" value="1"/>
</dbReference>
<dbReference type="InterPro" id="IPR018300">
    <property type="entry name" value="Aminotrans_IV_CS"/>
</dbReference>
<reference evidence="19" key="1">
    <citation type="submission" date="2016-10" db="EMBL/GenBank/DDBJ databases">
        <authorList>
            <person name="Varghese N."/>
            <person name="Submissions S."/>
        </authorList>
    </citation>
    <scope>NUCLEOTIDE SEQUENCE [LARGE SCALE GENOMIC DNA]</scope>
    <source>
        <strain evidence="19">DSM 26894</strain>
    </source>
</reference>
<dbReference type="Gene3D" id="3.20.10.10">
    <property type="entry name" value="D-amino Acid Aminotransferase, subunit A, domain 2"/>
    <property type="match status" value="1"/>
</dbReference>
<dbReference type="PANTHER" id="PTHR42743">
    <property type="entry name" value="AMINO-ACID AMINOTRANSFERASE"/>
    <property type="match status" value="1"/>
</dbReference>
<comment type="cofactor">
    <cofactor evidence="1 16">
        <name>pyridoxal 5'-phosphate</name>
        <dbReference type="ChEBI" id="CHEBI:597326"/>
    </cofactor>
</comment>
<comment type="pathway">
    <text evidence="4 17">Amino-acid biosynthesis; L-valine biosynthesis; L-valine from pyruvate: step 4/4.</text>
</comment>
<evidence type="ECO:0000256" key="6">
    <source>
        <dbReference type="ARBA" id="ARBA00009320"/>
    </source>
</evidence>
<dbReference type="UniPathway" id="UPA00047">
    <property type="reaction ID" value="UER00058"/>
</dbReference>
<evidence type="ECO:0000256" key="8">
    <source>
        <dbReference type="ARBA" id="ARBA00022605"/>
    </source>
</evidence>
<dbReference type="GO" id="GO:0052655">
    <property type="term" value="F:L-valine-2-oxoglutarate transaminase activity"/>
    <property type="evidence" value="ECO:0007669"/>
    <property type="project" value="RHEA"/>
</dbReference>
<dbReference type="GO" id="GO:0009097">
    <property type="term" value="P:isoleucine biosynthetic process"/>
    <property type="evidence" value="ECO:0007669"/>
    <property type="project" value="UniProtKB-UniPathway"/>
</dbReference>
<comment type="pathway">
    <text evidence="5 17">Amino-acid biosynthesis; L-leucine biosynthesis; L-leucine from 3-methyl-2-oxobutanoate: step 4/4.</text>
</comment>
<keyword evidence="19" id="KW-1185">Reference proteome</keyword>
<dbReference type="InterPro" id="IPR043131">
    <property type="entry name" value="BCAT-like_N"/>
</dbReference>